<dbReference type="OrthoDB" id="3189065at2"/>
<name>A0A238X7B9_9ACTN</name>
<dbReference type="Gene3D" id="3.20.20.140">
    <property type="entry name" value="Metal-dependent hydrolases"/>
    <property type="match status" value="1"/>
</dbReference>
<dbReference type="SUPFAM" id="SSF51556">
    <property type="entry name" value="Metallo-dependent hydrolases"/>
    <property type="match status" value="1"/>
</dbReference>
<evidence type="ECO:0000259" key="4">
    <source>
        <dbReference type="Pfam" id="PF01979"/>
    </source>
</evidence>
<evidence type="ECO:0000313" key="6">
    <source>
        <dbReference type="EMBL" id="SNR54224.1"/>
    </source>
</evidence>
<organism evidence="6 7">
    <name type="scientific">Actinoplanes regularis</name>
    <dbReference type="NCBI Taxonomy" id="52697"/>
    <lineage>
        <taxon>Bacteria</taxon>
        <taxon>Bacillati</taxon>
        <taxon>Actinomycetota</taxon>
        <taxon>Actinomycetes</taxon>
        <taxon>Micromonosporales</taxon>
        <taxon>Micromonosporaceae</taxon>
        <taxon>Actinoplanes</taxon>
    </lineage>
</organism>
<sequence length="475" mass="49992">MTERSDILHAAISSEGNSHLRQQDAGFLIRGKHVLTSSEPEMISDGAVRVVGDTIADVGSFADLSARFPSSVVLGGPNDIVTPGFINTHGHFSEALVTGIAENYALSDWLRVLIDAVAPHLDRESAFIGTLLGGIQMLRTGITLTNDMFVCDPGTTPVTPGVVDGLEALGLKGIVSYGASDRRPGTSVEEAFAEHAALREAAASSTLSRFRVGIATVAAQSPSMFARSVEFASSLADGVHIHLHESREEIEFIRQSRHMSPIAYCAQNGLFASPTLAAHCVWLTDADVRLLASHGVGVAYNPVSNMILASGVCPVSRLRGSRIKVGFGVDGPASNDRQDMLEAIKTGVLLQRLDQLNPTALSARAALRMATIEGAAALHLDTAVGSLEPGKAADLVVFNGDSPALANVHDPFQAIVYCAGPREVKDVWVAGQRRIADGELLGVDVPAVVRESRRLAQCLAQRAGLGALSMLATSG</sequence>
<evidence type="ECO:0000259" key="5">
    <source>
        <dbReference type="Pfam" id="PF22039"/>
    </source>
</evidence>
<gene>
    <name evidence="6" type="ORF">SAMN06264365_10397</name>
</gene>
<dbReference type="InterPro" id="IPR032466">
    <property type="entry name" value="Metal_Hydrolase"/>
</dbReference>
<accession>A0A238X7B9</accession>
<feature type="domain" description="Amidohydrolase-related" evidence="4">
    <location>
        <begin position="80"/>
        <end position="432"/>
    </location>
</feature>
<dbReference type="Pfam" id="PF22039">
    <property type="entry name" value="HUTI_composite_bact"/>
    <property type="match status" value="1"/>
</dbReference>
<dbReference type="PANTHER" id="PTHR43794:SF11">
    <property type="entry name" value="AMIDOHYDROLASE-RELATED DOMAIN-CONTAINING PROTEIN"/>
    <property type="match status" value="1"/>
</dbReference>
<reference evidence="6 7" key="1">
    <citation type="submission" date="2017-06" db="EMBL/GenBank/DDBJ databases">
        <authorList>
            <person name="Kim H.J."/>
            <person name="Triplett B.A."/>
        </authorList>
    </citation>
    <scope>NUCLEOTIDE SEQUENCE [LARGE SCALE GENOMIC DNA]</scope>
    <source>
        <strain evidence="6 7">DSM 43151</strain>
    </source>
</reference>
<dbReference type="Pfam" id="PF01979">
    <property type="entry name" value="Amidohydro_1"/>
    <property type="match status" value="1"/>
</dbReference>
<dbReference type="PANTHER" id="PTHR43794">
    <property type="entry name" value="AMINOHYDROLASE SSNA-RELATED"/>
    <property type="match status" value="1"/>
</dbReference>
<feature type="domain" description="Aminodeoxyfutalosine deaminase/Imidazolonepropionase-like composite" evidence="5">
    <location>
        <begin position="46"/>
        <end position="69"/>
    </location>
</feature>
<proteinExistence type="predicted"/>
<evidence type="ECO:0000256" key="2">
    <source>
        <dbReference type="ARBA" id="ARBA00022801"/>
    </source>
</evidence>
<dbReference type="InterPro" id="IPR054418">
    <property type="entry name" value="MQNX/HUTI_composite_N"/>
</dbReference>
<dbReference type="GO" id="GO:0016810">
    <property type="term" value="F:hydrolase activity, acting on carbon-nitrogen (but not peptide) bonds"/>
    <property type="evidence" value="ECO:0007669"/>
    <property type="project" value="InterPro"/>
</dbReference>
<dbReference type="RefSeq" id="WP_089292761.1">
    <property type="nucleotide sequence ID" value="NZ_BOMU01000040.1"/>
</dbReference>
<dbReference type="InterPro" id="IPR006680">
    <property type="entry name" value="Amidohydro-rel"/>
</dbReference>
<evidence type="ECO:0000256" key="3">
    <source>
        <dbReference type="ARBA" id="ARBA00022833"/>
    </source>
</evidence>
<keyword evidence="2" id="KW-0378">Hydrolase</keyword>
<dbReference type="AlphaFoldDB" id="A0A238X7B9"/>
<evidence type="ECO:0000256" key="1">
    <source>
        <dbReference type="ARBA" id="ARBA00022723"/>
    </source>
</evidence>
<dbReference type="GO" id="GO:0046872">
    <property type="term" value="F:metal ion binding"/>
    <property type="evidence" value="ECO:0007669"/>
    <property type="project" value="UniProtKB-KW"/>
</dbReference>
<dbReference type="InterPro" id="IPR050287">
    <property type="entry name" value="MTA/SAH_deaminase"/>
</dbReference>
<keyword evidence="3" id="KW-0862">Zinc</keyword>
<evidence type="ECO:0000313" key="7">
    <source>
        <dbReference type="Proteomes" id="UP000198415"/>
    </source>
</evidence>
<dbReference type="Gene3D" id="2.30.40.10">
    <property type="entry name" value="Urease, subunit C, domain 1"/>
    <property type="match status" value="1"/>
</dbReference>
<keyword evidence="7" id="KW-1185">Reference proteome</keyword>
<dbReference type="CDD" id="cd01298">
    <property type="entry name" value="ATZ_TRZ_like"/>
    <property type="match status" value="1"/>
</dbReference>
<dbReference type="Proteomes" id="UP000198415">
    <property type="component" value="Unassembled WGS sequence"/>
</dbReference>
<protein>
    <submittedName>
        <fullName evidence="6">Cytosine/adenosine deaminase</fullName>
    </submittedName>
</protein>
<dbReference type="EMBL" id="FZNR01000003">
    <property type="protein sequence ID" value="SNR54224.1"/>
    <property type="molecule type" value="Genomic_DNA"/>
</dbReference>
<keyword evidence="1" id="KW-0479">Metal-binding</keyword>
<dbReference type="SUPFAM" id="SSF51338">
    <property type="entry name" value="Composite domain of metallo-dependent hydrolases"/>
    <property type="match status" value="2"/>
</dbReference>
<dbReference type="InterPro" id="IPR011059">
    <property type="entry name" value="Metal-dep_hydrolase_composite"/>
</dbReference>